<comment type="caution">
    <text evidence="2">The sequence shown here is derived from an EMBL/GenBank/DDBJ whole genome shotgun (WGS) entry which is preliminary data.</text>
</comment>
<sequence>MFRRLGRGTVFRLFMSRAAEMPQPGTTRAAAAEGVAGAVGHVHLHGPAATRHLDGLARVLKATGWSASPRYDERASLLRVLAPGLRGVGESVQVKAGVGGVPWFVTSTGDPLAPCHDLATAAERLVQAMAVCAEAAHRLASEDRRRPGESTSSSPLDGSL</sequence>
<name>A0ABW2XRR5_9ACTN</name>
<reference evidence="3" key="1">
    <citation type="journal article" date="2019" name="Int. J. Syst. Evol. Microbiol.">
        <title>The Global Catalogue of Microorganisms (GCM) 10K type strain sequencing project: providing services to taxonomists for standard genome sequencing and annotation.</title>
        <authorList>
            <consortium name="The Broad Institute Genomics Platform"/>
            <consortium name="The Broad Institute Genome Sequencing Center for Infectious Disease"/>
            <person name="Wu L."/>
            <person name="Ma J."/>
        </authorList>
    </citation>
    <scope>NUCLEOTIDE SEQUENCE [LARGE SCALE GENOMIC DNA]</scope>
    <source>
        <strain evidence="3">JCM 9371</strain>
    </source>
</reference>
<organism evidence="2 3">
    <name type="scientific">Actinomadura fibrosa</name>
    <dbReference type="NCBI Taxonomy" id="111802"/>
    <lineage>
        <taxon>Bacteria</taxon>
        <taxon>Bacillati</taxon>
        <taxon>Actinomycetota</taxon>
        <taxon>Actinomycetes</taxon>
        <taxon>Streptosporangiales</taxon>
        <taxon>Thermomonosporaceae</taxon>
        <taxon>Actinomadura</taxon>
    </lineage>
</organism>
<keyword evidence="3" id="KW-1185">Reference proteome</keyword>
<dbReference type="Proteomes" id="UP001597063">
    <property type="component" value="Unassembled WGS sequence"/>
</dbReference>
<accession>A0ABW2XRR5</accession>
<protein>
    <submittedName>
        <fullName evidence="2">Uncharacterized protein</fullName>
    </submittedName>
</protein>
<dbReference type="EMBL" id="JBHTGP010000012">
    <property type="protein sequence ID" value="MFD0687165.1"/>
    <property type="molecule type" value="Genomic_DNA"/>
</dbReference>
<proteinExistence type="predicted"/>
<feature type="compositionally biased region" description="Polar residues" evidence="1">
    <location>
        <begin position="149"/>
        <end position="160"/>
    </location>
</feature>
<evidence type="ECO:0000313" key="3">
    <source>
        <dbReference type="Proteomes" id="UP001597063"/>
    </source>
</evidence>
<evidence type="ECO:0000313" key="2">
    <source>
        <dbReference type="EMBL" id="MFD0687165.1"/>
    </source>
</evidence>
<dbReference type="RefSeq" id="WP_131760349.1">
    <property type="nucleotide sequence ID" value="NZ_CAACUY010000112.1"/>
</dbReference>
<gene>
    <name evidence="2" type="ORF">ACFQZM_21885</name>
</gene>
<feature type="compositionally biased region" description="Basic and acidic residues" evidence="1">
    <location>
        <begin position="139"/>
        <end position="148"/>
    </location>
</feature>
<evidence type="ECO:0000256" key="1">
    <source>
        <dbReference type="SAM" id="MobiDB-lite"/>
    </source>
</evidence>
<feature type="region of interest" description="Disordered" evidence="1">
    <location>
        <begin position="139"/>
        <end position="160"/>
    </location>
</feature>